<name>A0A2N3VJ49_9NOCA</name>
<dbReference type="InterPro" id="IPR006659">
    <property type="entry name" value="Arsenate_reductase"/>
</dbReference>
<dbReference type="InterPro" id="IPR036249">
    <property type="entry name" value="Thioredoxin-like_sf"/>
</dbReference>
<protein>
    <submittedName>
        <fullName evidence="4">Arsenate reductase</fullName>
    </submittedName>
</protein>
<dbReference type="Gene3D" id="3.40.30.10">
    <property type="entry name" value="Glutaredoxin"/>
    <property type="match status" value="1"/>
</dbReference>
<comment type="similarity">
    <text evidence="1 3">Belongs to the ArsC family.</text>
</comment>
<reference evidence="4 5" key="1">
    <citation type="submission" date="2017-12" db="EMBL/GenBank/DDBJ databases">
        <title>Sequencing the genomes of 1000 Actinobacteria strains.</title>
        <authorList>
            <person name="Klenk H.-P."/>
        </authorList>
    </citation>
    <scope>NUCLEOTIDE SEQUENCE [LARGE SCALE GENOMIC DNA]</scope>
    <source>
        <strain evidence="4 5">DSM 44489</strain>
    </source>
</reference>
<dbReference type="GO" id="GO:0008794">
    <property type="term" value="F:arsenate reductase (glutaredoxin) activity"/>
    <property type="evidence" value="ECO:0007669"/>
    <property type="project" value="InterPro"/>
</dbReference>
<dbReference type="AlphaFoldDB" id="A0A2N3VJ49"/>
<dbReference type="CDD" id="cd03034">
    <property type="entry name" value="ArsC_ArsC"/>
    <property type="match status" value="1"/>
</dbReference>
<keyword evidence="2" id="KW-0560">Oxidoreductase</keyword>
<sequence length="136" mass="15206">MPRVPAAQVTYAATMTSGQTEIWHNPRCTKSRNATAHLDAAGVDYTVRRYLDDPPTVEELREVLTRLGAQPWDITRTGEQIAKDLGMAQWGRTEADRDRWLNALAQHPKLIQRPIVLTADGGAVMARDEESLRALD</sequence>
<dbReference type="PANTHER" id="PTHR30041:SF4">
    <property type="entry name" value="ARSENATE REDUCTASE"/>
    <property type="match status" value="1"/>
</dbReference>
<evidence type="ECO:0000256" key="2">
    <source>
        <dbReference type="ARBA" id="ARBA00023002"/>
    </source>
</evidence>
<keyword evidence="5" id="KW-1185">Reference proteome</keyword>
<dbReference type="PROSITE" id="PS51353">
    <property type="entry name" value="ARSC"/>
    <property type="match status" value="1"/>
</dbReference>
<evidence type="ECO:0000256" key="3">
    <source>
        <dbReference type="PROSITE-ProRule" id="PRU01282"/>
    </source>
</evidence>
<dbReference type="Pfam" id="PF03960">
    <property type="entry name" value="ArsC"/>
    <property type="match status" value="1"/>
</dbReference>
<dbReference type="PANTHER" id="PTHR30041">
    <property type="entry name" value="ARSENATE REDUCTASE"/>
    <property type="match status" value="1"/>
</dbReference>
<dbReference type="InterPro" id="IPR006660">
    <property type="entry name" value="Arsenate_reductase-like"/>
</dbReference>
<dbReference type="SUPFAM" id="SSF52833">
    <property type="entry name" value="Thioredoxin-like"/>
    <property type="match status" value="1"/>
</dbReference>
<evidence type="ECO:0000256" key="1">
    <source>
        <dbReference type="ARBA" id="ARBA00007198"/>
    </source>
</evidence>
<dbReference type="Proteomes" id="UP000233766">
    <property type="component" value="Unassembled WGS sequence"/>
</dbReference>
<gene>
    <name evidence="4" type="ORF">ATK86_6105</name>
</gene>
<comment type="caution">
    <text evidence="4">The sequence shown here is derived from an EMBL/GenBank/DDBJ whole genome shotgun (WGS) entry which is preliminary data.</text>
</comment>
<accession>A0A2N3VJ49</accession>
<dbReference type="EMBL" id="PJMW01000002">
    <property type="protein sequence ID" value="PKV81636.1"/>
    <property type="molecule type" value="Genomic_DNA"/>
</dbReference>
<evidence type="ECO:0000313" key="4">
    <source>
        <dbReference type="EMBL" id="PKV81636.1"/>
    </source>
</evidence>
<evidence type="ECO:0000313" key="5">
    <source>
        <dbReference type="Proteomes" id="UP000233766"/>
    </source>
</evidence>
<proteinExistence type="inferred from homology"/>
<organism evidence="4 5">
    <name type="scientific">Nocardia fluminea</name>
    <dbReference type="NCBI Taxonomy" id="134984"/>
    <lineage>
        <taxon>Bacteria</taxon>
        <taxon>Bacillati</taxon>
        <taxon>Actinomycetota</taxon>
        <taxon>Actinomycetes</taxon>
        <taxon>Mycobacteriales</taxon>
        <taxon>Nocardiaceae</taxon>
        <taxon>Nocardia</taxon>
    </lineage>
</organism>